<dbReference type="SUPFAM" id="SSF52833">
    <property type="entry name" value="Thioredoxin-like"/>
    <property type="match status" value="1"/>
</dbReference>
<dbReference type="Pfam" id="PF00578">
    <property type="entry name" value="AhpC-TSA"/>
    <property type="match status" value="1"/>
</dbReference>
<name>A0A1M4T3X5_9SPHI</name>
<evidence type="ECO:0000256" key="2">
    <source>
        <dbReference type="ARBA" id="ARBA00022748"/>
    </source>
</evidence>
<dbReference type="Gene3D" id="3.40.30.10">
    <property type="entry name" value="Glutaredoxin"/>
    <property type="match status" value="1"/>
</dbReference>
<accession>A0A1M4T3X5</accession>
<proteinExistence type="predicted"/>
<dbReference type="GO" id="GO:0016209">
    <property type="term" value="F:antioxidant activity"/>
    <property type="evidence" value="ECO:0007669"/>
    <property type="project" value="InterPro"/>
</dbReference>
<dbReference type="PANTHER" id="PTHR42852:SF6">
    <property type="entry name" value="THIOL:DISULFIDE INTERCHANGE PROTEIN DSBE"/>
    <property type="match status" value="1"/>
</dbReference>
<sequence>MEQISKKIVLTITFIAALHTAGLAQKSTKFFINGAFKNMAAMPDKVFLIYPDYLSKKTDSATVVNGTYKFTGETENDAIELTLALGPELNPMQVTESVKARLIIVKGETNVISDGSISNVTETGASAEVYHQYSQIFEKAFKGVKILVEKMQSVSYLTRNDARTQAMKEYEVSYADLNEAQSRFVKQHPASTLTPLMVYYLAEASSVSKGRADSLIAILESKNESSKIRSVALTRLNEKSAQASLEMTVSEGKQAPDFTQSDVNGKSVKLSDFRGKYVLLDFWASWCGPCRAENPNVVKAFNAFKDKNFTVLGVSLDNPGKKDAWLAAIEKDGLVWTQLSDLKGWDNAASKIYGVRSVPANFLIDPSGKIIGKDLRGKALNDTLANLFGKQ</sequence>
<dbReference type="InterPro" id="IPR036249">
    <property type="entry name" value="Thioredoxin-like_sf"/>
</dbReference>
<evidence type="ECO:0000259" key="5">
    <source>
        <dbReference type="PROSITE" id="PS51352"/>
    </source>
</evidence>
<reference evidence="7" key="1">
    <citation type="submission" date="2016-11" db="EMBL/GenBank/DDBJ databases">
        <authorList>
            <person name="Varghese N."/>
            <person name="Submissions S."/>
        </authorList>
    </citation>
    <scope>NUCLEOTIDE SEQUENCE [LARGE SCALE GENOMIC DNA]</scope>
    <source>
        <strain evidence="7">DSM 16990</strain>
    </source>
</reference>
<dbReference type="OrthoDB" id="663772at2"/>
<dbReference type="InterPro" id="IPR017937">
    <property type="entry name" value="Thioredoxin_CS"/>
</dbReference>
<feature type="domain" description="Thioredoxin" evidence="5">
    <location>
        <begin position="249"/>
        <end position="391"/>
    </location>
</feature>
<dbReference type="GO" id="GO:0016491">
    <property type="term" value="F:oxidoreductase activity"/>
    <property type="evidence" value="ECO:0007669"/>
    <property type="project" value="InterPro"/>
</dbReference>
<dbReference type="STRING" id="288992.SAMN04488522_10170"/>
<dbReference type="RefSeq" id="WP_073225972.1">
    <property type="nucleotide sequence ID" value="NZ_FQUQ01000001.1"/>
</dbReference>
<organism evidence="6 7">
    <name type="scientific">Pedobacter caeni</name>
    <dbReference type="NCBI Taxonomy" id="288992"/>
    <lineage>
        <taxon>Bacteria</taxon>
        <taxon>Pseudomonadati</taxon>
        <taxon>Bacteroidota</taxon>
        <taxon>Sphingobacteriia</taxon>
        <taxon>Sphingobacteriales</taxon>
        <taxon>Sphingobacteriaceae</taxon>
        <taxon>Pedobacter</taxon>
    </lineage>
</organism>
<keyword evidence="3" id="KW-1015">Disulfide bond</keyword>
<evidence type="ECO:0000256" key="3">
    <source>
        <dbReference type="ARBA" id="ARBA00023157"/>
    </source>
</evidence>
<keyword evidence="7" id="KW-1185">Reference proteome</keyword>
<dbReference type="InterPro" id="IPR013766">
    <property type="entry name" value="Thioredoxin_domain"/>
</dbReference>
<dbReference type="CDD" id="cd02966">
    <property type="entry name" value="TlpA_like_family"/>
    <property type="match status" value="1"/>
</dbReference>
<keyword evidence="2" id="KW-0201">Cytochrome c-type biogenesis</keyword>
<protein>
    <submittedName>
        <fullName evidence="6">Peroxiredoxin</fullName>
    </submittedName>
</protein>
<evidence type="ECO:0000256" key="1">
    <source>
        <dbReference type="ARBA" id="ARBA00004196"/>
    </source>
</evidence>
<evidence type="ECO:0000313" key="7">
    <source>
        <dbReference type="Proteomes" id="UP000184287"/>
    </source>
</evidence>
<keyword evidence="4" id="KW-0676">Redox-active center</keyword>
<evidence type="ECO:0000313" key="6">
    <source>
        <dbReference type="EMBL" id="SHE38997.1"/>
    </source>
</evidence>
<dbReference type="GO" id="GO:0030313">
    <property type="term" value="C:cell envelope"/>
    <property type="evidence" value="ECO:0007669"/>
    <property type="project" value="UniProtKB-SubCell"/>
</dbReference>
<dbReference type="GO" id="GO:0017004">
    <property type="term" value="P:cytochrome complex assembly"/>
    <property type="evidence" value="ECO:0007669"/>
    <property type="project" value="UniProtKB-KW"/>
</dbReference>
<dbReference type="PROSITE" id="PS00194">
    <property type="entry name" value="THIOREDOXIN_1"/>
    <property type="match status" value="1"/>
</dbReference>
<dbReference type="AlphaFoldDB" id="A0A1M4T3X5"/>
<gene>
    <name evidence="6" type="ORF">SAMN04488522_10170</name>
</gene>
<evidence type="ECO:0000256" key="4">
    <source>
        <dbReference type="ARBA" id="ARBA00023284"/>
    </source>
</evidence>
<dbReference type="InterPro" id="IPR000866">
    <property type="entry name" value="AhpC/TSA"/>
</dbReference>
<dbReference type="InterPro" id="IPR050553">
    <property type="entry name" value="Thioredoxin_ResA/DsbE_sf"/>
</dbReference>
<dbReference type="Proteomes" id="UP000184287">
    <property type="component" value="Unassembled WGS sequence"/>
</dbReference>
<dbReference type="EMBL" id="FQUQ01000001">
    <property type="protein sequence ID" value="SHE38997.1"/>
    <property type="molecule type" value="Genomic_DNA"/>
</dbReference>
<dbReference type="PANTHER" id="PTHR42852">
    <property type="entry name" value="THIOL:DISULFIDE INTERCHANGE PROTEIN DSBE"/>
    <property type="match status" value="1"/>
</dbReference>
<comment type="subcellular location">
    <subcellularLocation>
        <location evidence="1">Cell envelope</location>
    </subcellularLocation>
</comment>
<dbReference type="PROSITE" id="PS51352">
    <property type="entry name" value="THIOREDOXIN_2"/>
    <property type="match status" value="1"/>
</dbReference>